<proteinExistence type="predicted"/>
<accession>A0A101CD39</accession>
<evidence type="ECO:0000313" key="1">
    <source>
        <dbReference type="EMBL" id="KUJ54019.1"/>
    </source>
</evidence>
<evidence type="ECO:0000313" key="2">
    <source>
        <dbReference type="Proteomes" id="UP000054388"/>
    </source>
</evidence>
<dbReference type="RefSeq" id="WP_059137936.1">
    <property type="nucleotide sequence ID" value="NZ_LMAI01000015.1"/>
</dbReference>
<reference evidence="1 2" key="1">
    <citation type="submission" date="2015-10" db="EMBL/GenBank/DDBJ databases">
        <title>Genome sequence of Chryseobacterium greenlandense.</title>
        <authorList>
            <person name="Newman J."/>
            <person name="Fischer K."/>
            <person name="Miller J."/>
        </authorList>
    </citation>
    <scope>NUCLEOTIDE SEQUENCE [LARGE SCALE GENOMIC DNA]</scope>
    <source>
        <strain evidence="1 2">UMB34</strain>
    </source>
</reference>
<protein>
    <submittedName>
        <fullName evidence="1">Uncharacterized protein</fullName>
    </submittedName>
</protein>
<gene>
    <name evidence="1" type="ORF">AR686_17685</name>
</gene>
<organism evidence="1 2">
    <name type="scientific">Chryseobacterium aquaticum subsp. greenlandense</name>
    <dbReference type="NCBI Taxonomy" id="345663"/>
    <lineage>
        <taxon>Bacteria</taxon>
        <taxon>Pseudomonadati</taxon>
        <taxon>Bacteroidota</taxon>
        <taxon>Flavobacteriia</taxon>
        <taxon>Flavobacteriales</taxon>
        <taxon>Weeksellaceae</taxon>
        <taxon>Chryseobacterium group</taxon>
        <taxon>Chryseobacterium</taxon>
    </lineage>
</organism>
<dbReference type="AlphaFoldDB" id="A0A101CD39"/>
<dbReference type="EMBL" id="LMAI01000015">
    <property type="protein sequence ID" value="KUJ54019.1"/>
    <property type="molecule type" value="Genomic_DNA"/>
</dbReference>
<name>A0A101CD39_9FLAO</name>
<comment type="caution">
    <text evidence="1">The sequence shown here is derived from an EMBL/GenBank/DDBJ whole genome shotgun (WGS) entry which is preliminary data.</text>
</comment>
<sequence length="87" mass="10081">MENNSFNFYNFLEAKGYEKEVIRERSGETFCTNYQKELSPQTWNALTIHKNKTFSAASPSKGLLFKEQKQPESIEEAEAIIAEIEKE</sequence>
<dbReference type="Proteomes" id="UP000054388">
    <property type="component" value="Unassembled WGS sequence"/>
</dbReference>